<dbReference type="GO" id="GO:0005789">
    <property type="term" value="C:endoplasmic reticulum membrane"/>
    <property type="evidence" value="ECO:0007669"/>
    <property type="project" value="TreeGrafter"/>
</dbReference>
<dbReference type="Proteomes" id="UP000243876">
    <property type="component" value="Unassembled WGS sequence"/>
</dbReference>
<dbReference type="OrthoDB" id="10267115at2759"/>
<dbReference type="EMBL" id="CENE01000005">
    <property type="protein sequence ID" value="CEQ40065.1"/>
    <property type="molecule type" value="Genomic_DNA"/>
</dbReference>
<accession>A0A0D6EKA0</accession>
<dbReference type="Gene3D" id="3.40.50.720">
    <property type="entry name" value="NAD(P)-binding Rossmann-like Domain"/>
    <property type="match status" value="1"/>
</dbReference>
<feature type="non-terminal residue" evidence="1">
    <location>
        <position position="345"/>
    </location>
</feature>
<sequence length="345" mass="37633">MGLFSRSQTFSPAGKHCYIGGGSEGLGLSLACQLAQRGAHVSIVSRSQSKLDKALVEIETHRQSPSQIFRAYACDLTDPSASASTLRSACSAIPSSPNAPDFIFACAGGCVPGLFTSLSAAEHWECMEWNFRTCLNTVHEGVMAMKACAGGKKGGRVVLTSSVLAMMSFTGYSSYSPSKYAIRGTLYLPCPYPTTRLTRRTRIPGLAEALRSELLLYGISVHLFLPATIHSPGFENEQKLKPEITKKIEGPDEGLEPDAVARELIKGEALTKHGTIGLERNDFYITYEPVGHMLRNSRGITPRNNLFLDSFWGFVGTVAFPVWRWMSPDGEVKRQAKRLMSEAKA</sequence>
<evidence type="ECO:0000313" key="1">
    <source>
        <dbReference type="EMBL" id="CEQ40065.1"/>
    </source>
</evidence>
<name>A0A0D6EKA0_SPOSA</name>
<keyword evidence="2" id="KW-1185">Reference proteome</keyword>
<reference evidence="2" key="1">
    <citation type="submission" date="2015-02" db="EMBL/GenBank/DDBJ databases">
        <authorList>
            <person name="Gon?alves P."/>
        </authorList>
    </citation>
    <scope>NUCLEOTIDE SEQUENCE [LARGE SCALE GENOMIC DNA]</scope>
</reference>
<proteinExistence type="predicted"/>
<gene>
    <name evidence="1" type="primary">SPOSA6832_01646</name>
</gene>
<dbReference type="GO" id="GO:0030148">
    <property type="term" value="P:sphingolipid biosynthetic process"/>
    <property type="evidence" value="ECO:0007669"/>
    <property type="project" value="TreeGrafter"/>
</dbReference>
<dbReference type="InterPro" id="IPR036291">
    <property type="entry name" value="NAD(P)-bd_dom_sf"/>
</dbReference>
<dbReference type="GO" id="GO:0006666">
    <property type="term" value="P:3-keto-sphinganine metabolic process"/>
    <property type="evidence" value="ECO:0007669"/>
    <property type="project" value="TreeGrafter"/>
</dbReference>
<dbReference type="SUPFAM" id="SSF51735">
    <property type="entry name" value="NAD(P)-binding Rossmann-fold domains"/>
    <property type="match status" value="1"/>
</dbReference>
<protein>
    <submittedName>
        <fullName evidence="1">SPOSA6832_01646-mRNA-1:cds</fullName>
    </submittedName>
</protein>
<dbReference type="PANTHER" id="PTHR43550">
    <property type="entry name" value="3-KETODIHYDROSPHINGOSINE REDUCTASE"/>
    <property type="match status" value="1"/>
</dbReference>
<dbReference type="InterPro" id="IPR002347">
    <property type="entry name" value="SDR_fam"/>
</dbReference>
<dbReference type="PANTHER" id="PTHR43550:SF3">
    <property type="entry name" value="3-KETODIHYDROSPHINGOSINE REDUCTASE"/>
    <property type="match status" value="1"/>
</dbReference>
<dbReference type="AlphaFoldDB" id="A0A0D6EKA0"/>
<organism evidence="1 2">
    <name type="scientific">Sporidiobolus salmonicolor</name>
    <name type="common">Yeast-like fungus</name>
    <name type="synonym">Sporobolomyces salmonicolor</name>
    <dbReference type="NCBI Taxonomy" id="5005"/>
    <lineage>
        <taxon>Eukaryota</taxon>
        <taxon>Fungi</taxon>
        <taxon>Dikarya</taxon>
        <taxon>Basidiomycota</taxon>
        <taxon>Pucciniomycotina</taxon>
        <taxon>Microbotryomycetes</taxon>
        <taxon>Sporidiobolales</taxon>
        <taxon>Sporidiobolaceae</taxon>
        <taxon>Sporobolomyces</taxon>
    </lineage>
</organism>
<feature type="non-terminal residue" evidence="1">
    <location>
        <position position="1"/>
    </location>
</feature>
<evidence type="ECO:0000313" key="2">
    <source>
        <dbReference type="Proteomes" id="UP000243876"/>
    </source>
</evidence>
<dbReference type="Pfam" id="PF00106">
    <property type="entry name" value="adh_short"/>
    <property type="match status" value="1"/>
</dbReference>
<dbReference type="GO" id="GO:0047560">
    <property type="term" value="F:3-dehydrosphinganine reductase activity"/>
    <property type="evidence" value="ECO:0007669"/>
    <property type="project" value="TreeGrafter"/>
</dbReference>